<feature type="domain" description="SIS" evidence="5">
    <location>
        <begin position="127"/>
        <end position="266"/>
    </location>
</feature>
<accession>A0AAU9E8K6</accession>
<feature type="domain" description="HTH rpiR-type" evidence="4">
    <location>
        <begin position="5"/>
        <end position="81"/>
    </location>
</feature>
<keyword evidence="1" id="KW-0805">Transcription regulation</keyword>
<dbReference type="Gene3D" id="1.10.10.10">
    <property type="entry name" value="Winged helix-like DNA-binding domain superfamily/Winged helix DNA-binding domain"/>
    <property type="match status" value="1"/>
</dbReference>
<dbReference type="Gene3D" id="3.40.50.10490">
    <property type="entry name" value="Glucose-6-phosphate isomerase like protein, domain 1"/>
    <property type="match status" value="1"/>
</dbReference>
<dbReference type="PANTHER" id="PTHR30514">
    <property type="entry name" value="GLUCOKINASE"/>
    <property type="match status" value="1"/>
</dbReference>
<dbReference type="InterPro" id="IPR047640">
    <property type="entry name" value="RpiR-like"/>
</dbReference>
<dbReference type="InterPro" id="IPR035472">
    <property type="entry name" value="RpiR-like_SIS"/>
</dbReference>
<dbReference type="GO" id="GO:0003700">
    <property type="term" value="F:DNA-binding transcription factor activity"/>
    <property type="evidence" value="ECO:0007669"/>
    <property type="project" value="InterPro"/>
</dbReference>
<dbReference type="AlphaFoldDB" id="A0AAU9E8K6"/>
<dbReference type="InterPro" id="IPR046348">
    <property type="entry name" value="SIS_dom_sf"/>
</dbReference>
<name>A0AAU9E8K6_9FIRM</name>
<dbReference type="Pfam" id="PF01380">
    <property type="entry name" value="SIS"/>
    <property type="match status" value="1"/>
</dbReference>
<proteinExistence type="predicted"/>
<keyword evidence="3" id="KW-0804">Transcription</keyword>
<evidence type="ECO:0000259" key="4">
    <source>
        <dbReference type="PROSITE" id="PS51071"/>
    </source>
</evidence>
<evidence type="ECO:0000259" key="5">
    <source>
        <dbReference type="PROSITE" id="PS51464"/>
    </source>
</evidence>
<reference evidence="6 7" key="1">
    <citation type="submission" date="2023-08" db="EMBL/GenBank/DDBJ databases">
        <title>Helicovermis profunda gen. nov., sp. nov., a novel mesophilic, fermentative bacterium within the Bacillota from a deep-sea hydrothermal vent chimney.</title>
        <authorList>
            <person name="Miyazaki U."/>
            <person name="Mizutani D."/>
            <person name="Hashimoto Y."/>
            <person name="Tame A."/>
            <person name="Sawayama S."/>
            <person name="Miyazaki J."/>
            <person name="Takai K."/>
            <person name="Nakagawa S."/>
        </authorList>
    </citation>
    <scope>NUCLEOTIDE SEQUENCE [LARGE SCALE GENOMIC DNA]</scope>
    <source>
        <strain evidence="6 7">S502</strain>
    </source>
</reference>
<dbReference type="SUPFAM" id="SSF53697">
    <property type="entry name" value="SIS domain"/>
    <property type="match status" value="1"/>
</dbReference>
<dbReference type="CDD" id="cd05013">
    <property type="entry name" value="SIS_RpiR"/>
    <property type="match status" value="1"/>
</dbReference>
<dbReference type="PANTHER" id="PTHR30514:SF18">
    <property type="entry name" value="RPIR-FAMILY TRANSCRIPTIONAL REGULATOR"/>
    <property type="match status" value="1"/>
</dbReference>
<dbReference type="GO" id="GO:0003677">
    <property type="term" value="F:DNA binding"/>
    <property type="evidence" value="ECO:0007669"/>
    <property type="project" value="UniProtKB-KW"/>
</dbReference>
<keyword evidence="2" id="KW-0238">DNA-binding</keyword>
<gene>
    <name evidence="6" type="ORF">HLPR_13780</name>
</gene>
<dbReference type="PROSITE" id="PS51071">
    <property type="entry name" value="HTH_RPIR"/>
    <property type="match status" value="1"/>
</dbReference>
<dbReference type="InterPro" id="IPR009057">
    <property type="entry name" value="Homeodomain-like_sf"/>
</dbReference>
<dbReference type="GO" id="GO:0097367">
    <property type="term" value="F:carbohydrate derivative binding"/>
    <property type="evidence" value="ECO:0007669"/>
    <property type="project" value="InterPro"/>
</dbReference>
<dbReference type="InterPro" id="IPR001347">
    <property type="entry name" value="SIS_dom"/>
</dbReference>
<dbReference type="PROSITE" id="PS51464">
    <property type="entry name" value="SIS"/>
    <property type="match status" value="1"/>
</dbReference>
<evidence type="ECO:0000256" key="2">
    <source>
        <dbReference type="ARBA" id="ARBA00023125"/>
    </source>
</evidence>
<dbReference type="SUPFAM" id="SSF46689">
    <property type="entry name" value="Homeodomain-like"/>
    <property type="match status" value="1"/>
</dbReference>
<evidence type="ECO:0000256" key="3">
    <source>
        <dbReference type="ARBA" id="ARBA00023163"/>
    </source>
</evidence>
<dbReference type="RefSeq" id="WP_338534717.1">
    <property type="nucleotide sequence ID" value="NZ_AP028654.1"/>
</dbReference>
<dbReference type="Proteomes" id="UP001321786">
    <property type="component" value="Chromosome"/>
</dbReference>
<dbReference type="InterPro" id="IPR036388">
    <property type="entry name" value="WH-like_DNA-bd_sf"/>
</dbReference>
<evidence type="ECO:0000256" key="1">
    <source>
        <dbReference type="ARBA" id="ARBA00023015"/>
    </source>
</evidence>
<protein>
    <submittedName>
        <fullName evidence="6">MurR/RpiR family transcriptional regulator</fullName>
    </submittedName>
</protein>
<dbReference type="GO" id="GO:1901135">
    <property type="term" value="P:carbohydrate derivative metabolic process"/>
    <property type="evidence" value="ECO:0007669"/>
    <property type="project" value="InterPro"/>
</dbReference>
<evidence type="ECO:0000313" key="6">
    <source>
        <dbReference type="EMBL" id="BEP29047.1"/>
    </source>
</evidence>
<dbReference type="Pfam" id="PF01418">
    <property type="entry name" value="HTH_6"/>
    <property type="match status" value="1"/>
</dbReference>
<evidence type="ECO:0000313" key="7">
    <source>
        <dbReference type="Proteomes" id="UP001321786"/>
    </source>
</evidence>
<dbReference type="KEGG" id="hprf:HLPR_13780"/>
<keyword evidence="7" id="KW-1185">Reference proteome</keyword>
<dbReference type="InterPro" id="IPR000281">
    <property type="entry name" value="HTH_RpiR"/>
</dbReference>
<dbReference type="EMBL" id="AP028654">
    <property type="protein sequence ID" value="BEP29047.1"/>
    <property type="molecule type" value="Genomic_DNA"/>
</dbReference>
<sequence length="287" mass="32908">MHKKNDLLIRIEENYIRLSKGQKRIAEYILENYNKVAFMTASVLGDIVGVSESTVVRFANALGYDGYPKLQKGLQESIKTKLTTVQRFELSKENDPSENYIKKIMSYDINNIKKTIDMLDEDLIKKIGDSIHSAKRVYILGMRSSSVLANYLGFYLNFIREDVNIISIGVQDVFDYLFKIGEDDLLIAISFPRYAKQTFEIVNFAKSRKAKLVGLTDSELSPLYQLVDDCLIAKYNMNTFIDSLVAPMSLINALIISLSIENKDSVEKNFNDLENLWNEYKIYNPNI</sequence>
<organism evidence="6 7">
    <name type="scientific">Helicovermis profundi</name>
    <dbReference type="NCBI Taxonomy" id="3065157"/>
    <lineage>
        <taxon>Bacteria</taxon>
        <taxon>Bacillati</taxon>
        <taxon>Bacillota</taxon>
        <taxon>Clostridia</taxon>
        <taxon>Helicovermis</taxon>
    </lineage>
</organism>